<keyword evidence="3" id="KW-0378">Hydrolase</keyword>
<dbReference type="GO" id="GO:0016491">
    <property type="term" value="F:oxidoreductase activity"/>
    <property type="evidence" value="ECO:0007669"/>
    <property type="project" value="InterPro"/>
</dbReference>
<dbReference type="SUPFAM" id="SSF52218">
    <property type="entry name" value="Flavoproteins"/>
    <property type="match status" value="1"/>
</dbReference>
<evidence type="ECO:0000259" key="2">
    <source>
        <dbReference type="PROSITE" id="PS50902"/>
    </source>
</evidence>
<evidence type="ECO:0000313" key="4">
    <source>
        <dbReference type="Proteomes" id="UP000192343"/>
    </source>
</evidence>
<proteinExistence type="inferred from homology"/>
<dbReference type="Gene3D" id="3.40.50.360">
    <property type="match status" value="1"/>
</dbReference>
<dbReference type="InterPro" id="IPR036866">
    <property type="entry name" value="RibonucZ/Hydroxyglut_hydro"/>
</dbReference>
<dbReference type="PIRSF" id="PIRSF005243">
    <property type="entry name" value="ROO"/>
    <property type="match status" value="1"/>
</dbReference>
<dbReference type="OrthoDB" id="9807946at2"/>
<dbReference type="EMBL" id="MWQY01000006">
    <property type="protein sequence ID" value="ORC36263.1"/>
    <property type="molecule type" value="Genomic_DNA"/>
</dbReference>
<dbReference type="AlphaFoldDB" id="A0A1Y1RZK0"/>
<reference evidence="3 4" key="1">
    <citation type="submission" date="2017-03" db="EMBL/GenBank/DDBJ databases">
        <title>Draft Genome sequence of Marispirochaeta sp. strain JC444.</title>
        <authorList>
            <person name="Shivani Y."/>
            <person name="Subhash Y."/>
            <person name="Sasikala C."/>
            <person name="Ramana C."/>
        </authorList>
    </citation>
    <scope>NUCLEOTIDE SEQUENCE [LARGE SCALE GENOMIC DNA]</scope>
    <source>
        <strain evidence="3 4">JC444</strain>
    </source>
</reference>
<dbReference type="SUPFAM" id="SSF56281">
    <property type="entry name" value="Metallo-hydrolase/oxidoreductase"/>
    <property type="match status" value="1"/>
</dbReference>
<dbReference type="Pfam" id="PF19583">
    <property type="entry name" value="ODP"/>
    <property type="match status" value="1"/>
</dbReference>
<dbReference type="GO" id="GO:0046872">
    <property type="term" value="F:metal ion binding"/>
    <property type="evidence" value="ECO:0007669"/>
    <property type="project" value="InterPro"/>
</dbReference>
<dbReference type="CDD" id="cd07709">
    <property type="entry name" value="flavodiiron_proteins_MBL-fold"/>
    <property type="match status" value="1"/>
</dbReference>
<evidence type="ECO:0000313" key="3">
    <source>
        <dbReference type="EMBL" id="ORC36263.1"/>
    </source>
</evidence>
<accession>A0A1Y1RZK0</accession>
<dbReference type="Gene3D" id="3.60.15.10">
    <property type="entry name" value="Ribonuclease Z/Hydroxyacylglutathione hydrolase-like"/>
    <property type="match status" value="1"/>
</dbReference>
<evidence type="ECO:0000256" key="1">
    <source>
        <dbReference type="ARBA" id="ARBA00007121"/>
    </source>
</evidence>
<sequence length="411" mass="45815">MNITSAADGIYRLSANAEDILFEGLWPIPNGVSMNSYIVQGEKTAIIDGVCGWDGVPQTLFSQFEQAGIDVNSIDYVVINHMEPDHSGWLEDFRKIRPDFTIVTSKKAVPMLESFYGIHNRVIEVGDGDSLDLGAGRVLAFAEIPNVHWPETIATFDTLSGTLFSCDAFGSFGAISDAPYDDQLSAEQIEFFEAEAVRYYANIVAAFSTPVKKAIEKCGTLPIRIVAPGHGIVWRRDPHKIINDYRRYAEYQKGPARDEVTLIWGSMYGMTEKAVGPAVEAMEAEGVKVHVHRVPESSWGDILASVWTSTGVVLAMPTYEYKMFPPMAAVLDELGKKRVQNRKAFRFGSYGWSGGAQKELDEIMERLKMKWEFLEPLEFKGSPDEDHLTEIRSRCRELAREVKKIAAASPV</sequence>
<dbReference type="PROSITE" id="PS50902">
    <property type="entry name" value="FLAVODOXIN_LIKE"/>
    <property type="match status" value="1"/>
</dbReference>
<dbReference type="RefSeq" id="WP_083049404.1">
    <property type="nucleotide sequence ID" value="NZ_MWQY01000006.1"/>
</dbReference>
<dbReference type="InterPro" id="IPR029039">
    <property type="entry name" value="Flavoprotein-like_sf"/>
</dbReference>
<dbReference type="STRING" id="1963862.B4O97_06640"/>
<organism evidence="3 4">
    <name type="scientific">Marispirochaeta aestuarii</name>
    <dbReference type="NCBI Taxonomy" id="1963862"/>
    <lineage>
        <taxon>Bacteria</taxon>
        <taxon>Pseudomonadati</taxon>
        <taxon>Spirochaetota</taxon>
        <taxon>Spirochaetia</taxon>
        <taxon>Spirochaetales</taxon>
        <taxon>Spirochaetaceae</taxon>
        <taxon>Marispirochaeta</taxon>
    </lineage>
</organism>
<keyword evidence="4" id="KW-1185">Reference proteome</keyword>
<gene>
    <name evidence="3" type="ORF">B4O97_06640</name>
</gene>
<dbReference type="Proteomes" id="UP000192343">
    <property type="component" value="Unassembled WGS sequence"/>
</dbReference>
<dbReference type="InterPro" id="IPR008254">
    <property type="entry name" value="Flavodoxin/NO_synth"/>
</dbReference>
<feature type="domain" description="Flavodoxin-like" evidence="2">
    <location>
        <begin position="260"/>
        <end position="399"/>
    </location>
</feature>
<dbReference type="SMART" id="SM00849">
    <property type="entry name" value="Lactamase_B"/>
    <property type="match status" value="1"/>
</dbReference>
<dbReference type="GO" id="GO:0016787">
    <property type="term" value="F:hydrolase activity"/>
    <property type="evidence" value="ECO:0007669"/>
    <property type="project" value="UniProtKB-KW"/>
</dbReference>
<protein>
    <submittedName>
        <fullName evidence="3">MBL fold metallo-hydrolase</fullName>
    </submittedName>
</protein>
<dbReference type="Pfam" id="PF00258">
    <property type="entry name" value="Flavodoxin_1"/>
    <property type="match status" value="1"/>
</dbReference>
<dbReference type="InterPro" id="IPR016440">
    <property type="entry name" value="Rubredoxin-O_OxRdtase"/>
</dbReference>
<dbReference type="PANTHER" id="PTHR43717">
    <property type="entry name" value="ANAEROBIC NITRIC OXIDE REDUCTASE FLAVORUBREDOXIN"/>
    <property type="match status" value="1"/>
</dbReference>
<comment type="similarity">
    <text evidence="1">In the N-terminal section; belongs to the zinc metallo-hydrolase group 3 family.</text>
</comment>
<dbReference type="PANTHER" id="PTHR43717:SF1">
    <property type="entry name" value="ANAEROBIC NITRIC OXIDE REDUCTASE FLAVORUBREDOXIN"/>
    <property type="match status" value="1"/>
</dbReference>
<dbReference type="GO" id="GO:0009055">
    <property type="term" value="F:electron transfer activity"/>
    <property type="evidence" value="ECO:0007669"/>
    <property type="project" value="InterPro"/>
</dbReference>
<dbReference type="InterPro" id="IPR045761">
    <property type="entry name" value="ODP_dom"/>
</dbReference>
<name>A0A1Y1RZK0_9SPIO</name>
<dbReference type="InterPro" id="IPR001279">
    <property type="entry name" value="Metallo-B-lactamas"/>
</dbReference>
<comment type="caution">
    <text evidence="3">The sequence shown here is derived from an EMBL/GenBank/DDBJ whole genome shotgun (WGS) entry which is preliminary data.</text>
</comment>
<dbReference type="GO" id="GO:0010181">
    <property type="term" value="F:FMN binding"/>
    <property type="evidence" value="ECO:0007669"/>
    <property type="project" value="InterPro"/>
</dbReference>